<keyword evidence="1" id="KW-0812">Transmembrane</keyword>
<evidence type="ECO:0000313" key="2">
    <source>
        <dbReference type="EMBL" id="MCE3532158.1"/>
    </source>
</evidence>
<keyword evidence="1" id="KW-1133">Transmembrane helix</keyword>
<gene>
    <name evidence="2" type="ORF">LXO92_07190</name>
</gene>
<reference evidence="2 3" key="1">
    <citation type="journal article" date="2024" name="Pathogens">
        <title>Characterization of a Novel Species of Legionella Isolated from a Healthcare Facility: Legionella resiliens sp. nov.</title>
        <authorList>
            <person name="Cristino S."/>
            <person name="Pascale M.R."/>
            <person name="Marino F."/>
            <person name="Derelitto C."/>
            <person name="Salaris S."/>
            <person name="Orsini M."/>
            <person name="Squarzoni S."/>
            <person name="Grottola A."/>
            <person name="Girolamini L."/>
        </authorList>
    </citation>
    <scope>NUCLEOTIDE SEQUENCE [LARGE SCALE GENOMIC DNA]</scope>
    <source>
        <strain evidence="2 3">8cVS16</strain>
    </source>
</reference>
<feature type="transmembrane region" description="Helical" evidence="1">
    <location>
        <begin position="122"/>
        <end position="146"/>
    </location>
</feature>
<dbReference type="EMBL" id="JAJTND010000004">
    <property type="protein sequence ID" value="MCE3532158.1"/>
    <property type="molecule type" value="Genomic_DNA"/>
</dbReference>
<proteinExistence type="predicted"/>
<dbReference type="RefSeq" id="WP_182351987.1">
    <property type="nucleotide sequence ID" value="NZ_JAJSPM010000005.1"/>
</dbReference>
<name>A0ABS8X098_9GAMM</name>
<feature type="transmembrane region" description="Helical" evidence="1">
    <location>
        <begin position="90"/>
        <end position="110"/>
    </location>
</feature>
<protein>
    <submittedName>
        <fullName evidence="2">Uncharacterized protein</fullName>
    </submittedName>
</protein>
<keyword evidence="1" id="KW-0472">Membrane</keyword>
<organism evidence="2 3">
    <name type="scientific">Legionella resiliens</name>
    <dbReference type="NCBI Taxonomy" id="2905958"/>
    <lineage>
        <taxon>Bacteria</taxon>
        <taxon>Pseudomonadati</taxon>
        <taxon>Pseudomonadota</taxon>
        <taxon>Gammaproteobacteria</taxon>
        <taxon>Legionellales</taxon>
        <taxon>Legionellaceae</taxon>
        <taxon>Legionella</taxon>
    </lineage>
</organism>
<evidence type="ECO:0000313" key="3">
    <source>
        <dbReference type="Proteomes" id="UP001320170"/>
    </source>
</evidence>
<dbReference type="Proteomes" id="UP001320170">
    <property type="component" value="Unassembled WGS sequence"/>
</dbReference>
<keyword evidence="3" id="KW-1185">Reference proteome</keyword>
<accession>A0ABS8X098</accession>
<comment type="caution">
    <text evidence="2">The sequence shown here is derived from an EMBL/GenBank/DDBJ whole genome shotgun (WGS) entry which is preliminary data.</text>
</comment>
<evidence type="ECO:0000256" key="1">
    <source>
        <dbReference type="SAM" id="Phobius"/>
    </source>
</evidence>
<sequence>MHEKNIQPQQIPKLISLTAEVIKKTNPHLFFTLYKNKDLPSQIEDQYVNPSIQTLVKEHENIYFANAKERKEVVNDRSFRIETNCFFKNGTGLAMTAVGSGIHLGIYYILRSAGASYSTTVTFLACIPVTIIVTACFSPCATILLAKGIARGITPSVPNEEIDLTDVVHDIESQKLKTSP</sequence>